<dbReference type="InParanoid" id="A0A5C3P7B3"/>
<protein>
    <submittedName>
        <fullName evidence="1">Uncharacterized protein</fullName>
    </submittedName>
</protein>
<accession>A0A5C3P7B3</accession>
<gene>
    <name evidence="1" type="ORF">K466DRAFT_184200</name>
</gene>
<keyword evidence="2" id="KW-1185">Reference proteome</keyword>
<dbReference type="EMBL" id="ML211246">
    <property type="protein sequence ID" value="TFK85555.1"/>
    <property type="molecule type" value="Genomic_DNA"/>
</dbReference>
<reference evidence="1 2" key="1">
    <citation type="journal article" date="2019" name="Nat. Ecol. Evol.">
        <title>Megaphylogeny resolves global patterns of mushroom evolution.</title>
        <authorList>
            <person name="Varga T."/>
            <person name="Krizsan K."/>
            <person name="Foldi C."/>
            <person name="Dima B."/>
            <person name="Sanchez-Garcia M."/>
            <person name="Sanchez-Ramirez S."/>
            <person name="Szollosi G.J."/>
            <person name="Szarkandi J.G."/>
            <person name="Papp V."/>
            <person name="Albert L."/>
            <person name="Andreopoulos W."/>
            <person name="Angelini C."/>
            <person name="Antonin V."/>
            <person name="Barry K.W."/>
            <person name="Bougher N.L."/>
            <person name="Buchanan P."/>
            <person name="Buyck B."/>
            <person name="Bense V."/>
            <person name="Catcheside P."/>
            <person name="Chovatia M."/>
            <person name="Cooper J."/>
            <person name="Damon W."/>
            <person name="Desjardin D."/>
            <person name="Finy P."/>
            <person name="Geml J."/>
            <person name="Haridas S."/>
            <person name="Hughes K."/>
            <person name="Justo A."/>
            <person name="Karasinski D."/>
            <person name="Kautmanova I."/>
            <person name="Kiss B."/>
            <person name="Kocsube S."/>
            <person name="Kotiranta H."/>
            <person name="LaButti K.M."/>
            <person name="Lechner B.E."/>
            <person name="Liimatainen K."/>
            <person name="Lipzen A."/>
            <person name="Lukacs Z."/>
            <person name="Mihaltcheva S."/>
            <person name="Morgado L.N."/>
            <person name="Niskanen T."/>
            <person name="Noordeloos M.E."/>
            <person name="Ohm R.A."/>
            <person name="Ortiz-Santana B."/>
            <person name="Ovrebo C."/>
            <person name="Racz N."/>
            <person name="Riley R."/>
            <person name="Savchenko A."/>
            <person name="Shiryaev A."/>
            <person name="Soop K."/>
            <person name="Spirin V."/>
            <person name="Szebenyi C."/>
            <person name="Tomsovsky M."/>
            <person name="Tulloss R.E."/>
            <person name="Uehling J."/>
            <person name="Grigoriev I.V."/>
            <person name="Vagvolgyi C."/>
            <person name="Papp T."/>
            <person name="Martin F.M."/>
            <person name="Miettinen O."/>
            <person name="Hibbett D.S."/>
            <person name="Nagy L.G."/>
        </authorList>
    </citation>
    <scope>NUCLEOTIDE SEQUENCE [LARGE SCALE GENOMIC DNA]</scope>
    <source>
        <strain evidence="1 2">HHB13444</strain>
    </source>
</reference>
<proteinExistence type="predicted"/>
<sequence length="160" mass="17900">MVETGRSGSHLLRRLQAHVCMHFGTLPRVLISREFTARRTGVTVYELCFFKFVAPFCFEGTDIQCYDAPTVLHGGSHLPRVASIVALTPIQRGVVHRKRWPTAPSWDPTPTILSAHRLSPIAGVLLLHRRPVTSAPVEDFRIYAIHLPKKTRFPSVSVPA</sequence>
<dbReference type="AlphaFoldDB" id="A0A5C3P7B3"/>
<name>A0A5C3P7B3_9APHY</name>
<dbReference type="Proteomes" id="UP000308197">
    <property type="component" value="Unassembled WGS sequence"/>
</dbReference>
<evidence type="ECO:0000313" key="1">
    <source>
        <dbReference type="EMBL" id="TFK85555.1"/>
    </source>
</evidence>
<organism evidence="1 2">
    <name type="scientific">Polyporus arcularius HHB13444</name>
    <dbReference type="NCBI Taxonomy" id="1314778"/>
    <lineage>
        <taxon>Eukaryota</taxon>
        <taxon>Fungi</taxon>
        <taxon>Dikarya</taxon>
        <taxon>Basidiomycota</taxon>
        <taxon>Agaricomycotina</taxon>
        <taxon>Agaricomycetes</taxon>
        <taxon>Polyporales</taxon>
        <taxon>Polyporaceae</taxon>
        <taxon>Polyporus</taxon>
    </lineage>
</organism>
<evidence type="ECO:0000313" key="2">
    <source>
        <dbReference type="Proteomes" id="UP000308197"/>
    </source>
</evidence>